<dbReference type="InterPro" id="IPR013783">
    <property type="entry name" value="Ig-like_fold"/>
</dbReference>
<dbReference type="InterPro" id="IPR011050">
    <property type="entry name" value="Pectin_lyase_fold/virulence"/>
</dbReference>
<comment type="caution">
    <text evidence="6">The sequence shown here is derived from an EMBL/GenBank/DDBJ whole genome shotgun (WGS) entry which is preliminary data.</text>
</comment>
<name>A0A7W5DRW6_9PORP</name>
<dbReference type="RefSeq" id="WP_183413762.1">
    <property type="nucleotide sequence ID" value="NZ_JACHYB010000002.1"/>
</dbReference>
<keyword evidence="4" id="KW-0732">Signal</keyword>
<feature type="chain" id="PRO_5031263877" description="Fibronectin type-III domain-containing protein" evidence="4">
    <location>
        <begin position="26"/>
        <end position="548"/>
    </location>
</feature>
<keyword evidence="2" id="KW-0645">Protease</keyword>
<evidence type="ECO:0000256" key="4">
    <source>
        <dbReference type="SAM" id="SignalP"/>
    </source>
</evidence>
<evidence type="ECO:0000256" key="2">
    <source>
        <dbReference type="ARBA" id="ARBA00022670"/>
    </source>
</evidence>
<feature type="signal peptide" evidence="4">
    <location>
        <begin position="1"/>
        <end position="25"/>
    </location>
</feature>
<dbReference type="PROSITE" id="PS50853">
    <property type="entry name" value="FN3"/>
    <property type="match status" value="1"/>
</dbReference>
<protein>
    <recommendedName>
        <fullName evidence="5">Fibronectin type-III domain-containing protein</fullName>
    </recommendedName>
</protein>
<evidence type="ECO:0000256" key="3">
    <source>
        <dbReference type="ARBA" id="ARBA00022807"/>
    </source>
</evidence>
<evidence type="ECO:0000259" key="5">
    <source>
        <dbReference type="PROSITE" id="PS50853"/>
    </source>
</evidence>
<reference evidence="6 7" key="1">
    <citation type="submission" date="2020-08" db="EMBL/GenBank/DDBJ databases">
        <title>Genomic Encyclopedia of Type Strains, Phase IV (KMG-IV): sequencing the most valuable type-strain genomes for metagenomic binning, comparative biology and taxonomic classification.</title>
        <authorList>
            <person name="Goeker M."/>
        </authorList>
    </citation>
    <scope>NUCLEOTIDE SEQUENCE [LARGE SCALE GENOMIC DNA]</scope>
    <source>
        <strain evidence="6 7">DSM 27471</strain>
    </source>
</reference>
<evidence type="ECO:0000313" key="6">
    <source>
        <dbReference type="EMBL" id="MBB3187962.1"/>
    </source>
</evidence>
<keyword evidence="7" id="KW-1185">Reference proteome</keyword>
<dbReference type="InterPro" id="IPR003961">
    <property type="entry name" value="FN3_dom"/>
</dbReference>
<keyword evidence="3" id="KW-0788">Thiol protease</keyword>
<accession>A0A7W5DRW6</accession>
<dbReference type="GO" id="GO:0006508">
    <property type="term" value="P:proteolysis"/>
    <property type="evidence" value="ECO:0007669"/>
    <property type="project" value="UniProtKB-KW"/>
</dbReference>
<dbReference type="Pfam" id="PF17161">
    <property type="entry name" value="DUF5123"/>
    <property type="match status" value="1"/>
</dbReference>
<sequence length="548" mass="59499">MKTFQKFTKIGFWFMMGFIALQFQACNNTSSIIDEAFNRLFHPTTFTVTNIQSTSFVLQWNQMPGVDHYVIELSQDSLLFNPVDSTFTVSGTATSANSYTSGTTVMFTDTITNLHAGIRYSVRLQGISATTGVGNSHYVSATFVTPTEQLLEQVGSGDKTNTTAIIRWPTGTTATQLVYYPQADPQNIQTINLTSTQLAAGTVKLTGLTGNTVYVVQLMNGIYIRGNITFATYPDVPSAQRVIFLQATDSIHNVLDTCTAQTITLVLPAGSSYAEPSTLNIPNNASVTFYGMPGATLPQLLLVKVQLPSVAGTIQFQNLELMGYNSDGGSNYVINQGTATNTDAIIFENCWIHHFRSPSRIQSSNSILVSQLKYDNCITYDNGYGGYQLVTTSNASAGKFDNIIITNTTVIGIDGTDVGLILCNLVPPTSIDVENCTFYDMVKASKYFIDLNTNSTDGTIKNCIFGKSNSQLTTSGAKGIRTGSSGSMLIMNSYATSDWITTANNITDLIQYSGTSTDLFKDPTNNNFTIIDQNFTGANTAGDPRWRP</sequence>
<dbReference type="InterPro" id="IPR033427">
    <property type="entry name" value="DUF5123"/>
</dbReference>
<gene>
    <name evidence="6" type="ORF">FHX64_002160</name>
</gene>
<dbReference type="SUPFAM" id="SSF49265">
    <property type="entry name" value="Fibronectin type III"/>
    <property type="match status" value="1"/>
</dbReference>
<evidence type="ECO:0000313" key="7">
    <source>
        <dbReference type="Proteomes" id="UP000544222"/>
    </source>
</evidence>
<proteinExistence type="inferred from homology"/>
<dbReference type="InterPro" id="IPR036116">
    <property type="entry name" value="FN3_sf"/>
</dbReference>
<dbReference type="Pfam" id="PF00041">
    <property type="entry name" value="fn3"/>
    <property type="match status" value="1"/>
</dbReference>
<dbReference type="AlphaFoldDB" id="A0A7W5DRW6"/>
<organism evidence="6 7">
    <name type="scientific">Microbacter margulisiae</name>
    <dbReference type="NCBI Taxonomy" id="1350067"/>
    <lineage>
        <taxon>Bacteria</taxon>
        <taxon>Pseudomonadati</taxon>
        <taxon>Bacteroidota</taxon>
        <taxon>Bacteroidia</taxon>
        <taxon>Bacteroidales</taxon>
        <taxon>Porphyromonadaceae</taxon>
        <taxon>Microbacter</taxon>
    </lineage>
</organism>
<evidence type="ECO:0000256" key="1">
    <source>
        <dbReference type="ARBA" id="ARBA00006067"/>
    </source>
</evidence>
<dbReference type="GO" id="GO:0008234">
    <property type="term" value="F:cysteine-type peptidase activity"/>
    <property type="evidence" value="ECO:0007669"/>
    <property type="project" value="UniProtKB-KW"/>
</dbReference>
<dbReference type="SUPFAM" id="SSF51126">
    <property type="entry name" value="Pectin lyase-like"/>
    <property type="match status" value="1"/>
</dbReference>
<keyword evidence="3" id="KW-0378">Hydrolase</keyword>
<dbReference type="CDD" id="cd00063">
    <property type="entry name" value="FN3"/>
    <property type="match status" value="1"/>
</dbReference>
<dbReference type="Proteomes" id="UP000544222">
    <property type="component" value="Unassembled WGS sequence"/>
</dbReference>
<feature type="domain" description="Fibronectin type-III" evidence="5">
    <location>
        <begin position="42"/>
        <end position="150"/>
    </location>
</feature>
<dbReference type="EMBL" id="JACHYB010000002">
    <property type="protein sequence ID" value="MBB3187962.1"/>
    <property type="molecule type" value="Genomic_DNA"/>
</dbReference>
<dbReference type="SMART" id="SM00060">
    <property type="entry name" value="FN3"/>
    <property type="match status" value="1"/>
</dbReference>
<comment type="similarity">
    <text evidence="1">Belongs to the peptidase C25 family.</text>
</comment>
<dbReference type="Gene3D" id="2.60.40.10">
    <property type="entry name" value="Immunoglobulins"/>
    <property type="match status" value="1"/>
</dbReference>